<dbReference type="PANTHER" id="PTHR46394:SF1">
    <property type="entry name" value="PNPLA DOMAIN-CONTAINING PROTEIN"/>
    <property type="match status" value="1"/>
</dbReference>
<feature type="short sequence motif" description="GXSXG" evidence="2">
    <location>
        <begin position="36"/>
        <end position="40"/>
    </location>
</feature>
<feature type="short sequence motif" description="DGA/G" evidence="2">
    <location>
        <begin position="193"/>
        <end position="195"/>
    </location>
</feature>
<dbReference type="InterPro" id="IPR016035">
    <property type="entry name" value="Acyl_Trfase/lysoPLipase"/>
</dbReference>
<organism evidence="4 5">
    <name type="scientific">Paenibacillus barengoltzii J12</name>
    <dbReference type="NCBI Taxonomy" id="935846"/>
    <lineage>
        <taxon>Bacteria</taxon>
        <taxon>Bacillati</taxon>
        <taxon>Bacillota</taxon>
        <taxon>Bacilli</taxon>
        <taxon>Bacillales</taxon>
        <taxon>Paenibacillaceae</taxon>
        <taxon>Paenibacillus</taxon>
    </lineage>
</organism>
<evidence type="ECO:0000313" key="4">
    <source>
        <dbReference type="EMBL" id="SMF04107.1"/>
    </source>
</evidence>
<name>A0ABY1LU45_9BACL</name>
<evidence type="ECO:0000313" key="5">
    <source>
        <dbReference type="Proteomes" id="UP000192939"/>
    </source>
</evidence>
<dbReference type="EMBL" id="FXAE01000006">
    <property type="protein sequence ID" value="SMF04107.1"/>
    <property type="molecule type" value="Genomic_DNA"/>
</dbReference>
<dbReference type="Proteomes" id="UP000192939">
    <property type="component" value="Unassembled WGS sequence"/>
</dbReference>
<comment type="caution">
    <text evidence="4">The sequence shown here is derived from an EMBL/GenBank/DDBJ whole genome shotgun (WGS) entry which is preliminary data.</text>
</comment>
<accession>A0ABY1LU45</accession>
<keyword evidence="2" id="KW-0378">Hydrolase</keyword>
<keyword evidence="1 2" id="KW-0443">Lipid metabolism</keyword>
<proteinExistence type="predicted"/>
<feature type="short sequence motif" description="GXGXXG" evidence="2">
    <location>
        <begin position="9"/>
        <end position="14"/>
    </location>
</feature>
<keyword evidence="2" id="KW-0442">Lipid degradation</keyword>
<gene>
    <name evidence="4" type="ORF">SAMN02744124_00959</name>
</gene>
<sequence>MLINGVFEGGGVKGISLAGAVRAAEKHGAQFHRVAGTSSGSIVASMIAAGYTADEMKELIMTTSFTKFLKRAPLFNWALIGPALRVLLKKGLYAGEALEEWIRQLLLVKGIRTFGDLERGKLTIIASDITSGKIMVLPDDLEKIGIDPTTFEVARAVRMSCSIPYFFDPVLLRLPPKLARGKPFTEQFLHIVDGGLLSNFPLWLFDQEEPRQGGRLIPTVGFQMVGKNTNKPHRITGPFTMLQAIVETMLSAHDERYIEQSNRYRTVKIPTLGIGTTQFDISEEESQLLFESGFLAGDRFFANWSLQLYEEQFKKYQQANSTFK</sequence>
<evidence type="ECO:0000256" key="1">
    <source>
        <dbReference type="ARBA" id="ARBA00023098"/>
    </source>
</evidence>
<evidence type="ECO:0000259" key="3">
    <source>
        <dbReference type="PROSITE" id="PS51635"/>
    </source>
</evidence>
<reference evidence="4 5" key="1">
    <citation type="submission" date="2017-04" db="EMBL/GenBank/DDBJ databases">
        <authorList>
            <person name="Varghese N."/>
            <person name="Submissions S."/>
        </authorList>
    </citation>
    <scope>NUCLEOTIDE SEQUENCE [LARGE SCALE GENOMIC DNA]</scope>
    <source>
        <strain evidence="4 5">J12</strain>
    </source>
</reference>
<feature type="active site" description="Proton acceptor" evidence="2">
    <location>
        <position position="193"/>
    </location>
</feature>
<evidence type="ECO:0000256" key="2">
    <source>
        <dbReference type="PROSITE-ProRule" id="PRU01161"/>
    </source>
</evidence>
<dbReference type="RefSeq" id="WP_085278490.1">
    <property type="nucleotide sequence ID" value="NZ_FXAE01000006.1"/>
</dbReference>
<dbReference type="Pfam" id="PF01734">
    <property type="entry name" value="Patatin"/>
    <property type="match status" value="1"/>
</dbReference>
<feature type="domain" description="PNPLA" evidence="3">
    <location>
        <begin position="5"/>
        <end position="206"/>
    </location>
</feature>
<protein>
    <submittedName>
        <fullName evidence="4">NTE family protein</fullName>
    </submittedName>
</protein>
<dbReference type="InterPro" id="IPR002641">
    <property type="entry name" value="PNPLA_dom"/>
</dbReference>
<dbReference type="PROSITE" id="PS51635">
    <property type="entry name" value="PNPLA"/>
    <property type="match status" value="1"/>
</dbReference>
<dbReference type="CDD" id="cd07207">
    <property type="entry name" value="Pat_ExoU_VipD_like"/>
    <property type="match status" value="1"/>
</dbReference>
<keyword evidence="5" id="KW-1185">Reference proteome</keyword>
<dbReference type="Gene3D" id="3.40.1090.10">
    <property type="entry name" value="Cytosolic phospholipase A2 catalytic domain"/>
    <property type="match status" value="2"/>
</dbReference>
<dbReference type="PANTHER" id="PTHR46394">
    <property type="entry name" value="ANNEXIN"/>
    <property type="match status" value="1"/>
</dbReference>
<dbReference type="InterPro" id="IPR052580">
    <property type="entry name" value="Lipid_Hydrolase"/>
</dbReference>
<dbReference type="SUPFAM" id="SSF52151">
    <property type="entry name" value="FabD/lysophospholipase-like"/>
    <property type="match status" value="1"/>
</dbReference>
<feature type="active site" description="Nucleophile" evidence="2">
    <location>
        <position position="38"/>
    </location>
</feature>